<proteinExistence type="predicted"/>
<comment type="subcellular location">
    <subcellularLocation>
        <location evidence="1">Nucleus</location>
    </subcellularLocation>
</comment>
<evidence type="ECO:0000256" key="2">
    <source>
        <dbReference type="ARBA" id="ARBA00022478"/>
    </source>
</evidence>
<feature type="region of interest" description="Disordered" evidence="5">
    <location>
        <begin position="364"/>
        <end position="468"/>
    </location>
</feature>
<evidence type="ECO:0000256" key="3">
    <source>
        <dbReference type="ARBA" id="ARBA00023163"/>
    </source>
</evidence>
<dbReference type="PANTHER" id="PTHR12709">
    <property type="entry name" value="DNA-DIRECTED RNA POLYMERASE II, III"/>
    <property type="match status" value="1"/>
</dbReference>
<dbReference type="GO" id="GO:0006362">
    <property type="term" value="P:transcription elongation by RNA polymerase I"/>
    <property type="evidence" value="ECO:0007669"/>
    <property type="project" value="TreeGrafter"/>
</dbReference>
<accession>A0A8X6L3L7</accession>
<keyword evidence="3" id="KW-0804">Transcription</keyword>
<protein>
    <submittedName>
        <fullName evidence="6">S1 motif domain-containing protein</fullName>
    </submittedName>
</protein>
<evidence type="ECO:0000313" key="6">
    <source>
        <dbReference type="EMBL" id="GFQ94266.1"/>
    </source>
</evidence>
<name>A0A8X6L3L7_TRICU</name>
<organism evidence="6 7">
    <name type="scientific">Trichonephila clavata</name>
    <name type="common">Joro spider</name>
    <name type="synonym">Nephila clavata</name>
    <dbReference type="NCBI Taxonomy" id="2740835"/>
    <lineage>
        <taxon>Eukaryota</taxon>
        <taxon>Metazoa</taxon>
        <taxon>Ecdysozoa</taxon>
        <taxon>Arthropoda</taxon>
        <taxon>Chelicerata</taxon>
        <taxon>Arachnida</taxon>
        <taxon>Araneae</taxon>
        <taxon>Araneomorphae</taxon>
        <taxon>Entelegynae</taxon>
        <taxon>Araneoidea</taxon>
        <taxon>Nephilidae</taxon>
        <taxon>Trichonephila</taxon>
    </lineage>
</organism>
<dbReference type="EMBL" id="BMAO01024290">
    <property type="protein sequence ID" value="GFQ94266.1"/>
    <property type="molecule type" value="Genomic_DNA"/>
</dbReference>
<dbReference type="OrthoDB" id="10250504at2759"/>
<dbReference type="PANTHER" id="PTHR12709:SF5">
    <property type="entry name" value="DNA-DIRECTED RNA POLYMERASE I SUBUNIT RPA43"/>
    <property type="match status" value="1"/>
</dbReference>
<gene>
    <name evidence="6" type="primary">AVEN_185463_1</name>
    <name evidence="6" type="ORF">TNCT_77301</name>
</gene>
<keyword evidence="4" id="KW-0539">Nucleus</keyword>
<comment type="caution">
    <text evidence="6">The sequence shown here is derived from an EMBL/GenBank/DDBJ whole genome shotgun (WGS) entry which is preliminary data.</text>
</comment>
<evidence type="ECO:0000256" key="4">
    <source>
        <dbReference type="ARBA" id="ARBA00023242"/>
    </source>
</evidence>
<dbReference type="InterPro" id="IPR036898">
    <property type="entry name" value="RNA_pol_Rpb7-like_N_sf"/>
</dbReference>
<feature type="compositionally biased region" description="Polar residues" evidence="5">
    <location>
        <begin position="367"/>
        <end position="381"/>
    </location>
</feature>
<reference evidence="6" key="1">
    <citation type="submission" date="2020-07" db="EMBL/GenBank/DDBJ databases">
        <title>Multicomponent nature underlies the extraordinary mechanical properties of spider dragline silk.</title>
        <authorList>
            <person name="Kono N."/>
            <person name="Nakamura H."/>
            <person name="Mori M."/>
            <person name="Yoshida Y."/>
            <person name="Ohtoshi R."/>
            <person name="Malay A.D."/>
            <person name="Moran D.A.P."/>
            <person name="Tomita M."/>
            <person name="Numata K."/>
            <person name="Arakawa K."/>
        </authorList>
    </citation>
    <scope>NUCLEOTIDE SEQUENCE</scope>
</reference>
<evidence type="ECO:0000256" key="5">
    <source>
        <dbReference type="SAM" id="MobiDB-lite"/>
    </source>
</evidence>
<keyword evidence="7" id="KW-1185">Reference proteome</keyword>
<feature type="region of interest" description="Disordered" evidence="5">
    <location>
        <begin position="297"/>
        <end position="349"/>
    </location>
</feature>
<dbReference type="InterPro" id="IPR045113">
    <property type="entry name" value="Rpb7-like"/>
</dbReference>
<evidence type="ECO:0000256" key="1">
    <source>
        <dbReference type="ARBA" id="ARBA00004123"/>
    </source>
</evidence>
<dbReference type="Proteomes" id="UP000887116">
    <property type="component" value="Unassembled WGS sequence"/>
</dbReference>
<sequence>MDEEFSCIKQVKKTVQLPVPLSFATNEITGISEILDSWKRQYVKSLHGIVVDYKNVSLTSRTGFIGINNPFIYYNVTATFDLFCPNIGDIVKGRINRISREHIGCLIQGTINVTIHLSQNSSAELSQFLNLNRDILFEISHFDYERKMIRVTGEITPKCIQLMKDLFPPDTPVNSTHVHYNFDDEIGSERENPNDIPFDPLTDSSLNQNSIESDVKSEVLPNNSLIKIKKSKKSKKGKRESESSFFSEISSINESASDKDAKTKNKSMPNQSSYNSLVENFSTINLDIPESLKKKVVSPKKEILDKGHGKKRKRESSLSESENKKKKKKHKDKVEEINGLIINSPDNVDLTDAQKNIKEEVSALVQPISTTEENKSVTTAVLSDKLKVEKKKKKHKDKKSGATKKNSSKKNKLRKKKSKVSASGDVLKKDKKSKKHQGSKSHKKIKKEGEKTHSSKKKKSNPIKSEVS</sequence>
<feature type="compositionally biased region" description="Basic residues" evidence="5">
    <location>
        <begin position="429"/>
        <end position="446"/>
    </location>
</feature>
<dbReference type="GO" id="GO:0006352">
    <property type="term" value="P:DNA-templated transcription initiation"/>
    <property type="evidence" value="ECO:0007669"/>
    <property type="project" value="InterPro"/>
</dbReference>
<keyword evidence="2" id="KW-0240">DNA-directed RNA polymerase</keyword>
<feature type="compositionally biased region" description="Basic residues" evidence="5">
    <location>
        <begin position="388"/>
        <end position="419"/>
    </location>
</feature>
<dbReference type="Gene3D" id="3.30.1490.120">
    <property type="entry name" value="RNA polymerase Rpb7-like, N-terminal domain"/>
    <property type="match status" value="1"/>
</dbReference>
<evidence type="ECO:0000313" key="7">
    <source>
        <dbReference type="Proteomes" id="UP000887116"/>
    </source>
</evidence>
<dbReference type="GO" id="GO:0005736">
    <property type="term" value="C:RNA polymerase I complex"/>
    <property type="evidence" value="ECO:0007669"/>
    <property type="project" value="TreeGrafter"/>
</dbReference>
<dbReference type="AlphaFoldDB" id="A0A8X6L3L7"/>
<feature type="region of interest" description="Disordered" evidence="5">
    <location>
        <begin position="185"/>
        <end position="204"/>
    </location>
</feature>